<evidence type="ECO:0000313" key="2">
    <source>
        <dbReference type="Proteomes" id="UP000502415"/>
    </source>
</evidence>
<evidence type="ECO:0008006" key="3">
    <source>
        <dbReference type="Google" id="ProtNLM"/>
    </source>
</evidence>
<dbReference type="InterPro" id="IPR050767">
    <property type="entry name" value="Sel1_AlgK"/>
</dbReference>
<gene>
    <name evidence="1" type="ORF">HH212_19890</name>
</gene>
<reference evidence="1 2" key="1">
    <citation type="submission" date="2020-04" db="EMBL/GenBank/DDBJ databases">
        <title>Genome sequencing of novel species.</title>
        <authorList>
            <person name="Heo J."/>
            <person name="Kim S.-J."/>
            <person name="Kim J.-S."/>
            <person name="Hong S.-B."/>
            <person name="Kwon S.-W."/>
        </authorList>
    </citation>
    <scope>NUCLEOTIDE SEQUENCE [LARGE SCALE GENOMIC DNA]</scope>
    <source>
        <strain evidence="1 2">GN2-R2</strain>
    </source>
</reference>
<proteinExistence type="predicted"/>
<sequence>MFKEAILVVAASAGMLDAAAAQPTGDQGLQKLLERGRSIRNMTVCSDLKRADESGPRDAKDLAFVQDGAMANEPACLILLGRWSERGQGVPKDAAQARTLYERAAPLDPMGHAALGRMAEQGVGAPVSYAQAWDQYSQAAANNDAGSLVALGRMAEHGLGRAPSEREAVDYYRRAARRWNEQGWLELDRIQSARAVMTDSEAKLEQSRWRSLLGTRVADVGERTGATSSFKDFPYEVILRFAFRRGEHAPLWVRVASPSKDPAFDQALQQAAASVRMPPAPVFSKDTSYEVELPMRFKQDKDEPGDAGKKTR</sequence>
<dbReference type="KEGG" id="mfy:HH212_19890"/>
<dbReference type="RefSeq" id="WP_170204086.1">
    <property type="nucleotide sequence ID" value="NZ_CP051685.1"/>
</dbReference>
<accession>A0A7Z2VZB0</accession>
<dbReference type="Gene3D" id="1.25.40.10">
    <property type="entry name" value="Tetratricopeptide repeat domain"/>
    <property type="match status" value="1"/>
</dbReference>
<dbReference type="AlphaFoldDB" id="A0A7Z2VZB0"/>
<keyword evidence="2" id="KW-1185">Reference proteome</keyword>
<dbReference type="InterPro" id="IPR006597">
    <property type="entry name" value="Sel1-like"/>
</dbReference>
<dbReference type="SUPFAM" id="SSF81901">
    <property type="entry name" value="HCP-like"/>
    <property type="match status" value="1"/>
</dbReference>
<organism evidence="1 2">
    <name type="scientific">Massilia forsythiae</name>
    <dbReference type="NCBI Taxonomy" id="2728020"/>
    <lineage>
        <taxon>Bacteria</taxon>
        <taxon>Pseudomonadati</taxon>
        <taxon>Pseudomonadota</taxon>
        <taxon>Betaproteobacteria</taxon>
        <taxon>Burkholderiales</taxon>
        <taxon>Oxalobacteraceae</taxon>
        <taxon>Telluria group</taxon>
        <taxon>Massilia</taxon>
    </lineage>
</organism>
<dbReference type="PANTHER" id="PTHR11102:SF160">
    <property type="entry name" value="ERAD-ASSOCIATED E3 UBIQUITIN-PROTEIN LIGASE COMPONENT HRD3"/>
    <property type="match status" value="1"/>
</dbReference>
<dbReference type="Pfam" id="PF08238">
    <property type="entry name" value="Sel1"/>
    <property type="match status" value="3"/>
</dbReference>
<dbReference type="Proteomes" id="UP000502415">
    <property type="component" value="Chromosome"/>
</dbReference>
<protein>
    <recommendedName>
        <fullName evidence="3">Sel1 repeat family protein</fullName>
    </recommendedName>
</protein>
<dbReference type="PANTHER" id="PTHR11102">
    <property type="entry name" value="SEL-1-LIKE PROTEIN"/>
    <property type="match status" value="1"/>
</dbReference>
<evidence type="ECO:0000313" key="1">
    <source>
        <dbReference type="EMBL" id="QJE01999.1"/>
    </source>
</evidence>
<dbReference type="SMART" id="SM00671">
    <property type="entry name" value="SEL1"/>
    <property type="match status" value="3"/>
</dbReference>
<dbReference type="EMBL" id="CP051685">
    <property type="protein sequence ID" value="QJE01999.1"/>
    <property type="molecule type" value="Genomic_DNA"/>
</dbReference>
<dbReference type="InterPro" id="IPR011990">
    <property type="entry name" value="TPR-like_helical_dom_sf"/>
</dbReference>
<name>A0A7Z2VZB0_9BURK</name>